<dbReference type="SUPFAM" id="SSF103054">
    <property type="entry name" value="General secretion pathway protein M, EpsM"/>
    <property type="match status" value="1"/>
</dbReference>
<evidence type="ECO:0000256" key="10">
    <source>
        <dbReference type="SAM" id="Coils"/>
    </source>
</evidence>
<evidence type="ECO:0000256" key="9">
    <source>
        <dbReference type="ARBA" id="ARBA00023136"/>
    </source>
</evidence>
<comment type="similarity">
    <text evidence="2">Belongs to the GSP M family.</text>
</comment>
<protein>
    <submittedName>
        <fullName evidence="12">General secretion pathway protein M</fullName>
    </submittedName>
</protein>
<keyword evidence="7" id="KW-0653">Protein transport</keyword>
<dbReference type="Proteomes" id="UP000541535">
    <property type="component" value="Unassembled WGS sequence"/>
</dbReference>
<reference evidence="12 13" key="1">
    <citation type="submission" date="2020-08" db="EMBL/GenBank/DDBJ databases">
        <title>Genomic Encyclopedia of Type Strains, Phase III (KMG-III): the genomes of soil and plant-associated and newly described type strains.</title>
        <authorList>
            <person name="Whitman W."/>
        </authorList>
    </citation>
    <scope>NUCLEOTIDE SEQUENCE [LARGE SCALE GENOMIC DNA]</scope>
    <source>
        <strain evidence="12 13">CECT 8897</strain>
    </source>
</reference>
<evidence type="ECO:0000256" key="6">
    <source>
        <dbReference type="ARBA" id="ARBA00022692"/>
    </source>
</evidence>
<dbReference type="AlphaFoldDB" id="A0A7W5BEV8"/>
<keyword evidence="4" id="KW-1003">Cell membrane</keyword>
<feature type="coiled-coil region" evidence="10">
    <location>
        <begin position="54"/>
        <end position="84"/>
    </location>
</feature>
<proteinExistence type="inferred from homology"/>
<accession>A0A7W5BEV8</accession>
<evidence type="ECO:0000313" key="13">
    <source>
        <dbReference type="Proteomes" id="UP000541535"/>
    </source>
</evidence>
<feature type="transmembrane region" description="Helical" evidence="11">
    <location>
        <begin position="29"/>
        <end position="47"/>
    </location>
</feature>
<evidence type="ECO:0000256" key="2">
    <source>
        <dbReference type="ARBA" id="ARBA00010637"/>
    </source>
</evidence>
<keyword evidence="6 11" id="KW-0812">Transmembrane</keyword>
<evidence type="ECO:0000313" key="12">
    <source>
        <dbReference type="EMBL" id="MBB3121876.1"/>
    </source>
</evidence>
<evidence type="ECO:0000256" key="8">
    <source>
        <dbReference type="ARBA" id="ARBA00022989"/>
    </source>
</evidence>
<comment type="caution">
    <text evidence="12">The sequence shown here is derived from an EMBL/GenBank/DDBJ whole genome shotgun (WGS) entry which is preliminary data.</text>
</comment>
<dbReference type="Pfam" id="PF04612">
    <property type="entry name" value="T2SSM"/>
    <property type="match status" value="1"/>
</dbReference>
<dbReference type="GO" id="GO:0005886">
    <property type="term" value="C:plasma membrane"/>
    <property type="evidence" value="ECO:0007669"/>
    <property type="project" value="UniProtKB-SubCell"/>
</dbReference>
<dbReference type="InterPro" id="IPR023229">
    <property type="entry name" value="T2SS_M_periplasmic_sf"/>
</dbReference>
<keyword evidence="5" id="KW-0997">Cell inner membrane</keyword>
<evidence type="ECO:0000256" key="1">
    <source>
        <dbReference type="ARBA" id="ARBA00004377"/>
    </source>
</evidence>
<dbReference type="RefSeq" id="WP_183443564.1">
    <property type="nucleotide sequence ID" value="NZ_JACHXD010000021.1"/>
</dbReference>
<organism evidence="12 13">
    <name type="scientific">Pseudoduganella violacea</name>
    <dbReference type="NCBI Taxonomy" id="1715466"/>
    <lineage>
        <taxon>Bacteria</taxon>
        <taxon>Pseudomonadati</taxon>
        <taxon>Pseudomonadota</taxon>
        <taxon>Betaproteobacteria</taxon>
        <taxon>Burkholderiales</taxon>
        <taxon>Oxalobacteraceae</taxon>
        <taxon>Telluria group</taxon>
        <taxon>Pseudoduganella</taxon>
    </lineage>
</organism>
<dbReference type="InterPro" id="IPR007690">
    <property type="entry name" value="T2SS_GspM"/>
</dbReference>
<gene>
    <name evidence="12" type="ORF">FHS03_004968</name>
</gene>
<evidence type="ECO:0000256" key="5">
    <source>
        <dbReference type="ARBA" id="ARBA00022519"/>
    </source>
</evidence>
<evidence type="ECO:0000256" key="7">
    <source>
        <dbReference type="ARBA" id="ARBA00022927"/>
    </source>
</evidence>
<dbReference type="GO" id="GO:0015628">
    <property type="term" value="P:protein secretion by the type II secretion system"/>
    <property type="evidence" value="ECO:0007669"/>
    <property type="project" value="InterPro"/>
</dbReference>
<evidence type="ECO:0000256" key="4">
    <source>
        <dbReference type="ARBA" id="ARBA00022475"/>
    </source>
</evidence>
<keyword evidence="3" id="KW-0813">Transport</keyword>
<keyword evidence="13" id="KW-1185">Reference proteome</keyword>
<dbReference type="EMBL" id="JACHXD010000021">
    <property type="protein sequence ID" value="MBB3121876.1"/>
    <property type="molecule type" value="Genomic_DNA"/>
</dbReference>
<evidence type="ECO:0000256" key="3">
    <source>
        <dbReference type="ARBA" id="ARBA00022448"/>
    </source>
</evidence>
<keyword evidence="10" id="KW-0175">Coiled coil</keyword>
<dbReference type="GO" id="GO:0015627">
    <property type="term" value="C:type II protein secretion system complex"/>
    <property type="evidence" value="ECO:0007669"/>
    <property type="project" value="InterPro"/>
</dbReference>
<keyword evidence="8 11" id="KW-1133">Transmembrane helix</keyword>
<evidence type="ECO:0000256" key="11">
    <source>
        <dbReference type="SAM" id="Phobius"/>
    </source>
</evidence>
<dbReference type="Gene3D" id="3.30.1360.100">
    <property type="entry name" value="General secretion pathway protein M, EpsM"/>
    <property type="match status" value="1"/>
</dbReference>
<comment type="subcellular location">
    <subcellularLocation>
        <location evidence="1">Cell inner membrane</location>
        <topology evidence="1">Single-pass membrane protein</topology>
    </subcellularLocation>
</comment>
<keyword evidence="9 11" id="KW-0472">Membrane</keyword>
<sequence length="172" mass="18412">MSSLRTSLAQYQARAGEFWNARTEQERKLLTIGGAVVGLALFYVLLVDPALSGRAKLNKELPELRQQAAELQALAVEAAALNGQPSVPPAPMSRESINTSLQARGLTAQNVMVTGEYAKLEFKGVAFAGLVTWLDAMRRENQLTVQETTVTAQSTAGMVDAAVTLHQSGAAR</sequence>
<name>A0A7W5BEV8_9BURK</name>